<proteinExistence type="predicted"/>
<reference evidence="1 2" key="1">
    <citation type="submission" date="2016-11" db="EMBL/GenBank/DDBJ databases">
        <authorList>
            <person name="Jaros S."/>
            <person name="Januszkiewicz K."/>
            <person name="Wedrychowicz H."/>
        </authorList>
    </citation>
    <scope>NUCLEOTIDE SEQUENCE [LARGE SCALE GENOMIC DNA]</scope>
    <source>
        <strain evidence="1 2">DSM 27063</strain>
    </source>
</reference>
<evidence type="ECO:0000313" key="2">
    <source>
        <dbReference type="Proteomes" id="UP000184050"/>
    </source>
</evidence>
<sequence>MQKTENRNIEEATRRVKERMPLEKIRRNPKYRDLSPEGYEQLIKNAETIALLILKALFFKK</sequence>
<evidence type="ECO:0000313" key="1">
    <source>
        <dbReference type="EMBL" id="SHJ96164.1"/>
    </source>
</evidence>
<gene>
    <name evidence="1" type="ORF">SAMN05444280_14313</name>
</gene>
<name>A0A1M6NKT1_9BACT</name>
<organism evidence="1 2">
    <name type="scientific">Tangfeifania diversioriginum</name>
    <dbReference type="NCBI Taxonomy" id="1168035"/>
    <lineage>
        <taxon>Bacteria</taxon>
        <taxon>Pseudomonadati</taxon>
        <taxon>Bacteroidota</taxon>
        <taxon>Bacteroidia</taxon>
        <taxon>Marinilabiliales</taxon>
        <taxon>Prolixibacteraceae</taxon>
        <taxon>Tangfeifania</taxon>
    </lineage>
</organism>
<dbReference type="EMBL" id="FQZE01000043">
    <property type="protein sequence ID" value="SHJ96164.1"/>
    <property type="molecule type" value="Genomic_DNA"/>
</dbReference>
<keyword evidence="2" id="KW-1185">Reference proteome</keyword>
<dbReference type="AlphaFoldDB" id="A0A1M6NKT1"/>
<protein>
    <submittedName>
        <fullName evidence="1">Uncharacterized protein</fullName>
    </submittedName>
</protein>
<dbReference type="STRING" id="1168035.SAMN05444280_14313"/>
<dbReference type="Proteomes" id="UP000184050">
    <property type="component" value="Unassembled WGS sequence"/>
</dbReference>
<accession>A0A1M6NKT1</accession>